<evidence type="ECO:0000256" key="4">
    <source>
        <dbReference type="ARBA" id="ARBA00022723"/>
    </source>
</evidence>
<dbReference type="AlphaFoldDB" id="A0AAD8EJJ9"/>
<keyword evidence="5" id="KW-0863">Zinc-finger</keyword>
<keyword evidence="3" id="KW-0949">S-adenosyl-L-methionine</keyword>
<dbReference type="Gene3D" id="2.170.270.10">
    <property type="entry name" value="SET domain"/>
    <property type="match status" value="1"/>
</dbReference>
<evidence type="ECO:0000313" key="8">
    <source>
        <dbReference type="EMBL" id="KAJ9592588.1"/>
    </source>
</evidence>
<keyword evidence="2" id="KW-0808">Transferase</keyword>
<dbReference type="Proteomes" id="UP001233999">
    <property type="component" value="Unassembled WGS sequence"/>
</dbReference>
<evidence type="ECO:0000256" key="1">
    <source>
        <dbReference type="ARBA" id="ARBA00022603"/>
    </source>
</evidence>
<dbReference type="InterPro" id="IPR002893">
    <property type="entry name" value="Znf_MYND"/>
</dbReference>
<keyword evidence="9" id="KW-1185">Reference proteome</keyword>
<name>A0AAD8EJJ9_DIPPU</name>
<keyword evidence="4" id="KW-0479">Metal-binding</keyword>
<sequence length="521" mass="58611">DMQLAIKEGFPLELKYQLYWRMGRCYRGLGQVPKARVCLQLASTLLSDNMQQIGAMELIAHTARLNNELSQLDMEQACTPPAVDSTPVLPTVSGGINPVMPAASHAISVESSSDRGRYAVATEHIATGDTVVVEPPYAAVLLPDKFGTHCHHCFSRLLAPVPCPACSGMAFCSVSCRDAACSSYHRYECHYMDLLVGSGMSILCHLALRMVTQAGLQYFKDIKHSLAESFSQPTSDPEKYMSVYNLVTHADKRPAQDFLHRTLMSLFLLRCLQDANFFNKNSSTKELDEDEVYIGSLLLRHLQLLQFNAHEIFETFLEAPNKFRGSKTIYLAVGIYPTVAMFNHDCHPALARYFVGKNIVLQALRPLEPGDTVAENYGPVFIKRPLNVRQKTLTSRYWFQCSCKACQENWPTYDTLNNDNFRFRCPTQGCTQLSKKAHRRCPKCKRQVILEEGIVQMMSQQFLRGMEVMETGDVDQATSIFCSYLNTMYRVGSAPCRDMSLCQDALRGCLSIRGNTYIKND</sequence>
<dbReference type="SUPFAM" id="SSF82199">
    <property type="entry name" value="SET domain"/>
    <property type="match status" value="1"/>
</dbReference>
<gene>
    <name evidence="8" type="ORF">L9F63_015726</name>
</gene>
<feature type="domain" description="MYND-type" evidence="7">
    <location>
        <begin position="150"/>
        <end position="189"/>
    </location>
</feature>
<keyword evidence="6" id="KW-0862">Zinc</keyword>
<keyword evidence="1" id="KW-0489">Methyltransferase</keyword>
<dbReference type="GO" id="GO:0008270">
    <property type="term" value="F:zinc ion binding"/>
    <property type="evidence" value="ECO:0007669"/>
    <property type="project" value="UniProtKB-KW"/>
</dbReference>
<comment type="caution">
    <text evidence="8">The sequence shown here is derived from an EMBL/GenBank/DDBJ whole genome shotgun (WGS) entry which is preliminary data.</text>
</comment>
<evidence type="ECO:0000313" key="9">
    <source>
        <dbReference type="Proteomes" id="UP001233999"/>
    </source>
</evidence>
<dbReference type="Pfam" id="PF01753">
    <property type="entry name" value="zf-MYND"/>
    <property type="match status" value="1"/>
</dbReference>
<dbReference type="EMBL" id="JASPKZ010003829">
    <property type="protein sequence ID" value="KAJ9592588.1"/>
    <property type="molecule type" value="Genomic_DNA"/>
</dbReference>
<dbReference type="CDD" id="cd10536">
    <property type="entry name" value="SET_SMYD4"/>
    <property type="match status" value="1"/>
</dbReference>
<dbReference type="Gene3D" id="6.10.140.2220">
    <property type="match status" value="1"/>
</dbReference>
<evidence type="ECO:0000259" key="7">
    <source>
        <dbReference type="Pfam" id="PF01753"/>
    </source>
</evidence>
<dbReference type="Gene3D" id="1.10.220.160">
    <property type="match status" value="1"/>
</dbReference>
<dbReference type="InterPro" id="IPR044421">
    <property type="entry name" value="SMYD4_SET"/>
</dbReference>
<dbReference type="InterPro" id="IPR052097">
    <property type="entry name" value="SET-MYND_domain_protein"/>
</dbReference>
<feature type="non-terminal residue" evidence="8">
    <location>
        <position position="1"/>
    </location>
</feature>
<protein>
    <recommendedName>
        <fullName evidence="7">MYND-type domain-containing protein</fullName>
    </recommendedName>
</protein>
<dbReference type="GO" id="GO:0042826">
    <property type="term" value="F:histone deacetylase binding"/>
    <property type="evidence" value="ECO:0007669"/>
    <property type="project" value="TreeGrafter"/>
</dbReference>
<accession>A0AAD8EJJ9</accession>
<dbReference type="GO" id="GO:0005634">
    <property type="term" value="C:nucleus"/>
    <property type="evidence" value="ECO:0007669"/>
    <property type="project" value="TreeGrafter"/>
</dbReference>
<dbReference type="PANTHER" id="PTHR46165:SF5">
    <property type="entry name" value="RE32936P"/>
    <property type="match status" value="1"/>
</dbReference>
<dbReference type="PANTHER" id="PTHR46165">
    <property type="entry name" value="SET AND MYND DOMAIN-CONTAINING PROTEIN 4"/>
    <property type="match status" value="1"/>
</dbReference>
<organism evidence="8 9">
    <name type="scientific">Diploptera punctata</name>
    <name type="common">Pacific beetle cockroach</name>
    <dbReference type="NCBI Taxonomy" id="6984"/>
    <lineage>
        <taxon>Eukaryota</taxon>
        <taxon>Metazoa</taxon>
        <taxon>Ecdysozoa</taxon>
        <taxon>Arthropoda</taxon>
        <taxon>Hexapoda</taxon>
        <taxon>Insecta</taxon>
        <taxon>Pterygota</taxon>
        <taxon>Neoptera</taxon>
        <taxon>Polyneoptera</taxon>
        <taxon>Dictyoptera</taxon>
        <taxon>Blattodea</taxon>
        <taxon>Blaberoidea</taxon>
        <taxon>Blaberidae</taxon>
        <taxon>Diplopterinae</taxon>
        <taxon>Diploptera</taxon>
    </lineage>
</organism>
<evidence type="ECO:0000256" key="6">
    <source>
        <dbReference type="ARBA" id="ARBA00022833"/>
    </source>
</evidence>
<reference evidence="8" key="2">
    <citation type="submission" date="2023-05" db="EMBL/GenBank/DDBJ databases">
        <authorList>
            <person name="Fouks B."/>
        </authorList>
    </citation>
    <scope>NUCLEOTIDE SEQUENCE</scope>
    <source>
        <strain evidence="8">Stay&amp;Tobe</strain>
        <tissue evidence="8">Testes</tissue>
    </source>
</reference>
<dbReference type="GO" id="GO:0005737">
    <property type="term" value="C:cytoplasm"/>
    <property type="evidence" value="ECO:0007669"/>
    <property type="project" value="TreeGrafter"/>
</dbReference>
<evidence type="ECO:0000256" key="3">
    <source>
        <dbReference type="ARBA" id="ARBA00022691"/>
    </source>
</evidence>
<dbReference type="GO" id="GO:0032259">
    <property type="term" value="P:methylation"/>
    <property type="evidence" value="ECO:0007669"/>
    <property type="project" value="UniProtKB-KW"/>
</dbReference>
<dbReference type="GO" id="GO:0008168">
    <property type="term" value="F:methyltransferase activity"/>
    <property type="evidence" value="ECO:0007669"/>
    <property type="project" value="UniProtKB-KW"/>
</dbReference>
<dbReference type="SUPFAM" id="SSF144232">
    <property type="entry name" value="HIT/MYND zinc finger-like"/>
    <property type="match status" value="1"/>
</dbReference>
<dbReference type="InterPro" id="IPR046341">
    <property type="entry name" value="SET_dom_sf"/>
</dbReference>
<proteinExistence type="predicted"/>
<evidence type="ECO:0000256" key="2">
    <source>
        <dbReference type="ARBA" id="ARBA00022679"/>
    </source>
</evidence>
<reference evidence="8" key="1">
    <citation type="journal article" date="2023" name="IScience">
        <title>Live-bearing cockroach genome reveals convergent evolutionary mechanisms linked to viviparity in insects and beyond.</title>
        <authorList>
            <person name="Fouks B."/>
            <person name="Harrison M.C."/>
            <person name="Mikhailova A.A."/>
            <person name="Marchal E."/>
            <person name="English S."/>
            <person name="Carruthers M."/>
            <person name="Jennings E.C."/>
            <person name="Chiamaka E.L."/>
            <person name="Frigard R.A."/>
            <person name="Pippel M."/>
            <person name="Attardo G.M."/>
            <person name="Benoit J.B."/>
            <person name="Bornberg-Bauer E."/>
            <person name="Tobe S.S."/>
        </authorList>
    </citation>
    <scope>NUCLEOTIDE SEQUENCE</scope>
    <source>
        <strain evidence="8">Stay&amp;Tobe</strain>
    </source>
</reference>
<evidence type="ECO:0000256" key="5">
    <source>
        <dbReference type="ARBA" id="ARBA00022771"/>
    </source>
</evidence>